<dbReference type="EMBL" id="LK391707">
    <property type="protein sequence ID" value="CDR94577.1"/>
    <property type="molecule type" value="Genomic_DNA"/>
</dbReference>
<dbReference type="OrthoDB" id="360746at2759"/>
<evidence type="ECO:0000313" key="3">
    <source>
        <dbReference type="Proteomes" id="UP000033188"/>
    </source>
</evidence>
<feature type="region of interest" description="Disordered" evidence="1">
    <location>
        <begin position="572"/>
        <end position="631"/>
    </location>
</feature>
<feature type="compositionally biased region" description="Polar residues" evidence="1">
    <location>
        <begin position="581"/>
        <end position="598"/>
    </location>
</feature>
<dbReference type="AlphaFoldDB" id="A0A061D3B5"/>
<dbReference type="KEGG" id="bbig:BBBOND_0108750"/>
<reference evidence="3" key="1">
    <citation type="journal article" date="2014" name="Nucleic Acids Res.">
        <title>The evolutionary dynamics of variant antigen genes in Babesia reveal a history of genomic innovation underlying host-parasite interaction.</title>
        <authorList>
            <person name="Jackson A.P."/>
            <person name="Otto T.D."/>
            <person name="Darby A."/>
            <person name="Ramaprasad A."/>
            <person name="Xia D."/>
            <person name="Echaide I.E."/>
            <person name="Farber M."/>
            <person name="Gahlot S."/>
            <person name="Gamble J."/>
            <person name="Gupta D."/>
            <person name="Gupta Y."/>
            <person name="Jackson L."/>
            <person name="Malandrin L."/>
            <person name="Malas T.B."/>
            <person name="Moussa E."/>
            <person name="Nair M."/>
            <person name="Reid A.J."/>
            <person name="Sanders M."/>
            <person name="Sharma J."/>
            <person name="Tracey A."/>
            <person name="Quail M.A."/>
            <person name="Weir W."/>
            <person name="Wastling J.M."/>
            <person name="Hall N."/>
            <person name="Willadsen P."/>
            <person name="Lingelbach K."/>
            <person name="Shiels B."/>
            <person name="Tait A."/>
            <person name="Berriman M."/>
            <person name="Allred D.R."/>
            <person name="Pain A."/>
        </authorList>
    </citation>
    <scope>NUCLEOTIDE SEQUENCE [LARGE SCALE GENOMIC DNA]</scope>
    <source>
        <strain evidence="3">Bond</strain>
    </source>
</reference>
<evidence type="ECO:0008006" key="4">
    <source>
        <dbReference type="Google" id="ProtNLM"/>
    </source>
</evidence>
<dbReference type="OMA" id="RWPIYAT"/>
<dbReference type="GeneID" id="24563118"/>
<gene>
    <name evidence="2" type="ORF">BBBOND_0108750</name>
</gene>
<keyword evidence="3" id="KW-1185">Reference proteome</keyword>
<dbReference type="RefSeq" id="XP_012766763.1">
    <property type="nucleotide sequence ID" value="XM_012911309.1"/>
</dbReference>
<dbReference type="VEuPathDB" id="PiroplasmaDB:BBBOND_0108750"/>
<organism evidence="2 3">
    <name type="scientific">Babesia bigemina</name>
    <dbReference type="NCBI Taxonomy" id="5866"/>
    <lineage>
        <taxon>Eukaryota</taxon>
        <taxon>Sar</taxon>
        <taxon>Alveolata</taxon>
        <taxon>Apicomplexa</taxon>
        <taxon>Aconoidasida</taxon>
        <taxon>Piroplasmida</taxon>
        <taxon>Babesiidae</taxon>
        <taxon>Babesia</taxon>
    </lineage>
</organism>
<name>A0A061D3B5_BABBI</name>
<sequence>MGAPPRRWPIYATKRMAEVLPQLCAVGDRHTLVANVVFHFVGSSNVPSERMSRYFKHGYLQALNYVYSDRSFKEPPLALSTVQHAREIIFSPLNRRLVREVSPAMRPQPLEDLAGNIEAALYRWEDFIGGITCGSRFAMYNTRAKESVCANGLFRAVGAREFPRTVTLLRLNHKLLSTLEAITVNEYFVDAFAAATEVAQLEAVDMALMLLQQQDRPDLYAPFVAGSWRAADVLQKVVESESKTALEHFFASAPQSTIAQACDMLRSTDVKTGMGAFQHMTNGCRNLITRRSTDAAAITGAAVPSANHLELGDDEDISDFGDYTNTPHMVDTVADLIHMLKALKRYAQQHAGARDGLVSVHIERDAAAFCTARSAFIVDLLVGDPLYQSTLFQLLAWLWSNSGLLKVGHNLLPKVAKLASQFDSPFTAYVNMVDLRNKRSSSGTSVGDEAVTRFRETGDSATPHFNVSAGISRTLKGLLQEYSIAVPQFDRHWGAEQRPICPSRARYMEQLATGILSIERQLREEGWMPTDFCDLSSYDNGRACLRGTRAAHRKCTAVSSCVKKRGRFLDSHNEETAHTHPFTTSMDIKPKSTAQPSEQLRPRLANWHSSSSASTRVTTSSSRESGGKRVNGFAPCVELPSGGQRRRCNAYAGPALPYSESGASLSRNHTPRCGQTIVRKDAPRGHHDLFLWDDESGLIIKYPMYEEQQNSRRSPYTCPWSLVPVYPENKKDDDDVQTDTRVLNWSLQVVEQYLKAAIEIAKSENGNERKPA</sequence>
<feature type="compositionally biased region" description="Low complexity" evidence="1">
    <location>
        <begin position="609"/>
        <end position="624"/>
    </location>
</feature>
<evidence type="ECO:0000313" key="2">
    <source>
        <dbReference type="EMBL" id="CDR94577.1"/>
    </source>
</evidence>
<dbReference type="Proteomes" id="UP000033188">
    <property type="component" value="Chromosome 1"/>
</dbReference>
<evidence type="ECO:0000256" key="1">
    <source>
        <dbReference type="SAM" id="MobiDB-lite"/>
    </source>
</evidence>
<accession>A0A061D3B5</accession>
<dbReference type="STRING" id="5866.A0A061D3B5"/>
<proteinExistence type="predicted"/>
<protein>
    <recommendedName>
        <fullName evidence="4">3'-5' exonuclease domain-containing protein</fullName>
    </recommendedName>
</protein>